<reference evidence="3" key="2">
    <citation type="submission" date="2013-10" db="EMBL/GenBank/DDBJ databases">
        <authorList>
            <person name="Aslett M."/>
        </authorList>
    </citation>
    <scope>NUCLEOTIDE SEQUENCE [LARGE SCALE GENOMIC DNA]</scope>
    <source>
        <strain evidence="3">Houghton</strain>
    </source>
</reference>
<reference evidence="3" key="1">
    <citation type="submission" date="2013-10" db="EMBL/GenBank/DDBJ databases">
        <title>Genomic analysis of the causative agents of coccidiosis in chickens.</title>
        <authorList>
            <person name="Reid A.J."/>
            <person name="Blake D."/>
            <person name="Billington K."/>
            <person name="Browne H."/>
            <person name="Dunn M."/>
            <person name="Hung S."/>
            <person name="Kawahara F."/>
            <person name="Miranda-Saavedra D."/>
            <person name="Mourier T."/>
            <person name="Nagra H."/>
            <person name="Otto T.D."/>
            <person name="Rawlings N."/>
            <person name="Sanchez A."/>
            <person name="Sanders M."/>
            <person name="Subramaniam C."/>
            <person name="Tay Y."/>
            <person name="Dear P."/>
            <person name="Doerig C."/>
            <person name="Gruber A."/>
            <person name="Parkinson J."/>
            <person name="Shirley M."/>
            <person name="Wan K.L."/>
            <person name="Berriman M."/>
            <person name="Tomley F."/>
            <person name="Pain A."/>
        </authorList>
    </citation>
    <scope>NUCLEOTIDE SEQUENCE [LARGE SCALE GENOMIC DNA]</scope>
    <source>
        <strain evidence="3">Houghton</strain>
    </source>
</reference>
<name>U6KDX1_9EIME</name>
<protein>
    <submittedName>
        <fullName evidence="3">Uncharacterized protein</fullName>
    </submittedName>
</protein>
<proteinExistence type="predicted"/>
<organism evidence="3 4">
    <name type="scientific">Eimeria mitis</name>
    <dbReference type="NCBI Taxonomy" id="44415"/>
    <lineage>
        <taxon>Eukaryota</taxon>
        <taxon>Sar</taxon>
        <taxon>Alveolata</taxon>
        <taxon>Apicomplexa</taxon>
        <taxon>Conoidasida</taxon>
        <taxon>Coccidia</taxon>
        <taxon>Eucoccidiorida</taxon>
        <taxon>Eimeriorina</taxon>
        <taxon>Eimeriidae</taxon>
        <taxon>Eimeria</taxon>
    </lineage>
</organism>
<feature type="transmembrane region" description="Helical" evidence="2">
    <location>
        <begin position="50"/>
        <end position="73"/>
    </location>
</feature>
<feature type="compositionally biased region" description="Low complexity" evidence="1">
    <location>
        <begin position="597"/>
        <end position="628"/>
    </location>
</feature>
<dbReference type="OrthoDB" id="348621at2759"/>
<accession>U6KDX1</accession>
<dbReference type="VEuPathDB" id="ToxoDB:EMH_0066320"/>
<keyword evidence="2" id="KW-1133">Transmembrane helix</keyword>
<dbReference type="AlphaFoldDB" id="U6KDX1"/>
<feature type="region of interest" description="Disordered" evidence="1">
    <location>
        <begin position="400"/>
        <end position="561"/>
    </location>
</feature>
<keyword evidence="2" id="KW-0812">Transmembrane</keyword>
<dbReference type="EMBL" id="HG735587">
    <property type="protein sequence ID" value="CDJ36149.1"/>
    <property type="molecule type" value="Genomic_DNA"/>
</dbReference>
<evidence type="ECO:0000313" key="4">
    <source>
        <dbReference type="Proteomes" id="UP000030744"/>
    </source>
</evidence>
<keyword evidence="2" id="KW-0472">Membrane</keyword>
<dbReference type="GeneID" id="60404203"/>
<keyword evidence="4" id="KW-1185">Reference proteome</keyword>
<sequence>MQISSAVEPGVVPTSLLLLGSGGGGWEVPREEFVSAVTSKRLPQKRDGRFGGLSLSVAFLTAVTTAAAVYLVLRCALYLTNVNKSRASLRFLAGSEEATNRDPGYSCRAPKEDRPAAAAAASSVDESGPLDEQDLLARARRYTVELALLVKTSEPLVRQLSFDLRFKCIKTLLCLSLVETSALFSLLERRERSGMDADIYAIYRRIRTLRDTLTKDKIGRARERHINHLHKFLGRVQEIEPAASSLATRQRLSRIEQLLQLQEIALTQVNIGLFWLRGSLESSRDVGAADAAVEVTTTHTKGGAATSAEDQTATAATPSSVIAAIATTVYTRREHVLNDPLLSRWLRGVQPRHYGLLNRTRMDEIAQRPLLSHPELVDGMLATPLGLGYLPCEYISAEEIDPQQETASSSVREAASRRDGVSPQDDLSLRAGVSSKHPQQHSGKRAGAVVSTPGSASPSISTAGVGAPAAQSQQRLLRARNQGNPVFRHKAPTAPQQVSWPAAPGRLQGSAVSAAPEPAAVPSAPTRAQQVTWASKVSDATSAEKTLRTPPSPELLPKPSPTFFRAAVSSAAAYAPEALTLRPPAAATQAPVSSAPHSASVATPVKPGLLPAPATARLPAPASRSPKAGIDRKASSSRHRRGPPSPSGPQLHKFSSRSPASAGGTGAWPLQTRGGAEGSFPGTGKFVWTSSASLLQRPTSQPLPPSPWIPAKYRSALGIANPEGSQDIDTWPFSFVQP</sequence>
<feature type="compositionally biased region" description="Pro residues" evidence="1">
    <location>
        <begin position="550"/>
        <end position="560"/>
    </location>
</feature>
<evidence type="ECO:0000256" key="2">
    <source>
        <dbReference type="SAM" id="Phobius"/>
    </source>
</evidence>
<evidence type="ECO:0000256" key="1">
    <source>
        <dbReference type="SAM" id="MobiDB-lite"/>
    </source>
</evidence>
<feature type="region of interest" description="Disordered" evidence="1">
    <location>
        <begin position="597"/>
        <end position="683"/>
    </location>
</feature>
<dbReference type="Proteomes" id="UP000030744">
    <property type="component" value="Unassembled WGS sequence"/>
</dbReference>
<feature type="compositionally biased region" description="Low complexity" evidence="1">
    <location>
        <begin position="510"/>
        <end position="525"/>
    </location>
</feature>
<feature type="compositionally biased region" description="Polar residues" evidence="1">
    <location>
        <begin position="526"/>
        <end position="544"/>
    </location>
</feature>
<feature type="compositionally biased region" description="Polar residues" evidence="1">
    <location>
        <begin position="452"/>
        <end position="462"/>
    </location>
</feature>
<evidence type="ECO:0000313" key="3">
    <source>
        <dbReference type="EMBL" id="CDJ36149.1"/>
    </source>
</evidence>
<dbReference type="RefSeq" id="XP_037878438.1">
    <property type="nucleotide sequence ID" value="XM_038022584.1"/>
</dbReference>
<gene>
    <name evidence="3" type="ORF">EMH_0066320</name>
</gene>